<dbReference type="EMBL" id="LFIV01000027">
    <property type="protein sequence ID" value="KZL75006.1"/>
    <property type="molecule type" value="Genomic_DNA"/>
</dbReference>
<keyword evidence="4" id="KW-0472">Membrane</keyword>
<proteinExistence type="inferred from homology"/>
<dbReference type="GO" id="GO:0016787">
    <property type="term" value="F:hydrolase activity"/>
    <property type="evidence" value="ECO:0007669"/>
    <property type="project" value="UniProtKB-KW"/>
</dbReference>
<dbReference type="InterPro" id="IPR050300">
    <property type="entry name" value="GDXG_lipolytic_enzyme"/>
</dbReference>
<dbReference type="Proteomes" id="UP000076552">
    <property type="component" value="Unassembled WGS sequence"/>
</dbReference>
<gene>
    <name evidence="6" type="ORF">CT0861_00872</name>
</gene>
<dbReference type="InterPro" id="IPR033140">
    <property type="entry name" value="Lipase_GDXG_put_SER_AS"/>
</dbReference>
<comment type="caution">
    <text evidence="6">The sequence shown here is derived from an EMBL/GenBank/DDBJ whole genome shotgun (WGS) entry which is preliminary data.</text>
</comment>
<organism evidence="6 7">
    <name type="scientific">Colletotrichum tofieldiae</name>
    <dbReference type="NCBI Taxonomy" id="708197"/>
    <lineage>
        <taxon>Eukaryota</taxon>
        <taxon>Fungi</taxon>
        <taxon>Dikarya</taxon>
        <taxon>Ascomycota</taxon>
        <taxon>Pezizomycotina</taxon>
        <taxon>Sordariomycetes</taxon>
        <taxon>Hypocreomycetidae</taxon>
        <taxon>Glomerellales</taxon>
        <taxon>Glomerellaceae</taxon>
        <taxon>Colletotrichum</taxon>
        <taxon>Colletotrichum spaethianum species complex</taxon>
    </lineage>
</organism>
<reference evidence="6 7" key="1">
    <citation type="submission" date="2015-06" db="EMBL/GenBank/DDBJ databases">
        <title>Survival trade-offs in plant roots during colonization by closely related pathogenic and mutualistic fungi.</title>
        <authorList>
            <person name="Hacquard S."/>
            <person name="Kracher B."/>
            <person name="Hiruma K."/>
            <person name="Weinman A."/>
            <person name="Muench P."/>
            <person name="Garrido Oter R."/>
            <person name="Ver Loren van Themaat E."/>
            <person name="Dallerey J.-F."/>
            <person name="Damm U."/>
            <person name="Henrissat B."/>
            <person name="Lespinet O."/>
            <person name="Thon M."/>
            <person name="Kemen E."/>
            <person name="McHardy A.C."/>
            <person name="Schulze-Lefert P."/>
            <person name="O'Connell R.J."/>
        </authorList>
    </citation>
    <scope>NUCLEOTIDE SEQUENCE [LARGE SCALE GENOMIC DNA]</scope>
    <source>
        <strain evidence="6 7">0861</strain>
    </source>
</reference>
<evidence type="ECO:0000256" key="1">
    <source>
        <dbReference type="ARBA" id="ARBA00010515"/>
    </source>
</evidence>
<evidence type="ECO:0000256" key="2">
    <source>
        <dbReference type="ARBA" id="ARBA00022801"/>
    </source>
</evidence>
<feature type="transmembrane region" description="Helical" evidence="4">
    <location>
        <begin position="12"/>
        <end position="32"/>
    </location>
</feature>
<dbReference type="SUPFAM" id="SSF53474">
    <property type="entry name" value="alpha/beta-Hydrolases"/>
    <property type="match status" value="1"/>
</dbReference>
<feature type="domain" description="Alpha/beta hydrolase fold-3" evidence="5">
    <location>
        <begin position="133"/>
        <end position="348"/>
    </location>
</feature>
<dbReference type="PANTHER" id="PTHR48081">
    <property type="entry name" value="AB HYDROLASE SUPERFAMILY PROTEIN C4A8.06C"/>
    <property type="match status" value="1"/>
</dbReference>
<name>A0A166VVS7_9PEZI</name>
<sequence length="384" mass="41928">MPNTWSKQPFKLIYILFVLPPQVVGLAFRIVLSAIFRQLRPDPAWPFSKSAAVLFVKEGFLRHLCALRPSAPLSLEPGSEGDRFVIVPAAGNDQIVGIVDDEAIKPAQIGGTWTPNSVRHTGQKEQQNVLVALHFHGGAFIMCEGRDADSGFIARTLLEKTPCTHVFAPQYRLSNNADSHFPAALQDSISAYSYLLNHVGIPASSIVLSGDSAGGNLVIALLRYIADHGSQTGLSWPHSVLLWSPWLDVASSLDPRNIEANRHYTADYVHSSFIHWGAEALTENGRISAENPYISPIRSPFDIKAPVWVQVSGKEVFYDDTMQFVGATRGTGTEIDVYVAENAPHDIIMMGQRVGFEAEAKTCAVEAGNFLIRVRGNQDAGAKP</sequence>
<keyword evidence="7" id="KW-1185">Reference proteome</keyword>
<keyword evidence="4" id="KW-1133">Transmembrane helix</keyword>
<evidence type="ECO:0000259" key="5">
    <source>
        <dbReference type="Pfam" id="PF07859"/>
    </source>
</evidence>
<dbReference type="InterPro" id="IPR029058">
    <property type="entry name" value="AB_hydrolase_fold"/>
</dbReference>
<evidence type="ECO:0000313" key="6">
    <source>
        <dbReference type="EMBL" id="KZL75006.1"/>
    </source>
</evidence>
<dbReference type="PANTHER" id="PTHR48081:SF8">
    <property type="entry name" value="ALPHA_BETA HYDROLASE FOLD-3 DOMAIN-CONTAINING PROTEIN-RELATED"/>
    <property type="match status" value="1"/>
</dbReference>
<dbReference type="InterPro" id="IPR013094">
    <property type="entry name" value="AB_hydrolase_3"/>
</dbReference>
<keyword evidence="2 6" id="KW-0378">Hydrolase</keyword>
<dbReference type="Pfam" id="PF07859">
    <property type="entry name" value="Abhydrolase_3"/>
    <property type="match status" value="1"/>
</dbReference>
<dbReference type="STRING" id="708197.A0A166VVS7"/>
<dbReference type="OrthoDB" id="2152029at2759"/>
<keyword evidence="4" id="KW-0812">Transmembrane</keyword>
<feature type="active site" evidence="3">
    <location>
        <position position="212"/>
    </location>
</feature>
<protein>
    <submittedName>
        <fullName evidence="6">Alpha/beta hydrolase fold-3 domain-containing protein</fullName>
    </submittedName>
</protein>
<evidence type="ECO:0000256" key="3">
    <source>
        <dbReference type="PROSITE-ProRule" id="PRU10038"/>
    </source>
</evidence>
<dbReference type="PROSITE" id="PS01174">
    <property type="entry name" value="LIPASE_GDXG_SER"/>
    <property type="match status" value="1"/>
</dbReference>
<evidence type="ECO:0000256" key="4">
    <source>
        <dbReference type="SAM" id="Phobius"/>
    </source>
</evidence>
<accession>A0A166VVS7</accession>
<evidence type="ECO:0000313" key="7">
    <source>
        <dbReference type="Proteomes" id="UP000076552"/>
    </source>
</evidence>
<dbReference type="AlphaFoldDB" id="A0A166VVS7"/>
<dbReference type="Gene3D" id="3.40.50.1820">
    <property type="entry name" value="alpha/beta hydrolase"/>
    <property type="match status" value="1"/>
</dbReference>
<comment type="similarity">
    <text evidence="1">Belongs to the 'GDXG' lipolytic enzyme family.</text>
</comment>